<dbReference type="EMBL" id="FOIB01000001">
    <property type="protein sequence ID" value="SES87655.1"/>
    <property type="molecule type" value="Genomic_DNA"/>
</dbReference>
<keyword evidence="3" id="KW-1185">Reference proteome</keyword>
<gene>
    <name evidence="1" type="ORF">MFU01_25770</name>
    <name evidence="2" type="ORF">SAMN05443572_101445</name>
</gene>
<dbReference type="RefSeq" id="WP_223782308.1">
    <property type="nucleotide sequence ID" value="NZ_BJXR01000025.1"/>
</dbReference>
<proteinExistence type="predicted"/>
<reference evidence="1 4" key="2">
    <citation type="submission" date="2019-07" db="EMBL/GenBank/DDBJ databases">
        <title>Whole genome shotgun sequence of Myxococcus fulvus NBRC 100333.</title>
        <authorList>
            <person name="Hosoyama A."/>
            <person name="Uohara A."/>
            <person name="Ohji S."/>
            <person name="Ichikawa N."/>
        </authorList>
    </citation>
    <scope>NUCLEOTIDE SEQUENCE [LARGE SCALE GENOMIC DNA]</scope>
    <source>
        <strain evidence="1 4">NBRC 100333</strain>
    </source>
</reference>
<sequence length="65" mass="7159">MLELNRLHLSALLMLTEADLEQARSALDGSDEARLRYAAALARAVAARSVMEELLLVDSRHQVLA</sequence>
<organism evidence="1 4">
    <name type="scientific">Myxococcus fulvus</name>
    <dbReference type="NCBI Taxonomy" id="33"/>
    <lineage>
        <taxon>Bacteria</taxon>
        <taxon>Pseudomonadati</taxon>
        <taxon>Myxococcota</taxon>
        <taxon>Myxococcia</taxon>
        <taxon>Myxococcales</taxon>
        <taxon>Cystobacterineae</taxon>
        <taxon>Myxococcaceae</taxon>
        <taxon>Myxococcus</taxon>
    </lineage>
</organism>
<name>A0A511T055_MYXFU</name>
<protein>
    <submittedName>
        <fullName evidence="1">Uncharacterized protein</fullName>
    </submittedName>
</protein>
<evidence type="ECO:0000313" key="1">
    <source>
        <dbReference type="EMBL" id="GEN07540.1"/>
    </source>
</evidence>
<dbReference type="AlphaFoldDB" id="A0A511T055"/>
<evidence type="ECO:0000313" key="4">
    <source>
        <dbReference type="Proteomes" id="UP000321514"/>
    </source>
</evidence>
<dbReference type="EMBL" id="BJXR01000025">
    <property type="protein sequence ID" value="GEN07540.1"/>
    <property type="molecule type" value="Genomic_DNA"/>
</dbReference>
<evidence type="ECO:0000313" key="3">
    <source>
        <dbReference type="Proteomes" id="UP000183760"/>
    </source>
</evidence>
<accession>A0A511T055</accession>
<dbReference type="STRING" id="1334629.MFUL124B02_03130"/>
<comment type="caution">
    <text evidence="1">The sequence shown here is derived from an EMBL/GenBank/DDBJ whole genome shotgun (WGS) entry which is preliminary data.</text>
</comment>
<dbReference type="Proteomes" id="UP000183760">
    <property type="component" value="Unassembled WGS sequence"/>
</dbReference>
<evidence type="ECO:0000313" key="2">
    <source>
        <dbReference type="EMBL" id="SES87655.1"/>
    </source>
</evidence>
<dbReference type="Proteomes" id="UP000321514">
    <property type="component" value="Unassembled WGS sequence"/>
</dbReference>
<reference evidence="2 3" key="1">
    <citation type="submission" date="2016-10" db="EMBL/GenBank/DDBJ databases">
        <authorList>
            <person name="Varghese N."/>
            <person name="Submissions S."/>
        </authorList>
    </citation>
    <scope>NUCLEOTIDE SEQUENCE [LARGE SCALE GENOMIC DNA]</scope>
    <source>
        <strain evidence="2 3">DSM 16525</strain>
    </source>
</reference>